<protein>
    <submittedName>
        <fullName evidence="1">Uncharacterized protein</fullName>
    </submittedName>
</protein>
<evidence type="ECO:0000313" key="1">
    <source>
        <dbReference type="EMBL" id="MPC38489.1"/>
    </source>
</evidence>
<evidence type="ECO:0000313" key="2">
    <source>
        <dbReference type="Proteomes" id="UP000324222"/>
    </source>
</evidence>
<sequence length="102" mass="11319">MSVRSTGVSSIRPGAHLTLQSVSNREDQIPSLSALMWSYHRDTFSRYYIAAHQAPGCAPRSPKGNAFLADRRQRARPPAGKVQACFSEKLFLHYGDSRDALV</sequence>
<name>A0A5B7EZP8_PORTR</name>
<dbReference type="AlphaFoldDB" id="A0A5B7EZP8"/>
<accession>A0A5B7EZP8</accession>
<dbReference type="EMBL" id="VSRR010004081">
    <property type="protein sequence ID" value="MPC38489.1"/>
    <property type="molecule type" value="Genomic_DNA"/>
</dbReference>
<reference evidence="1 2" key="1">
    <citation type="submission" date="2019-05" db="EMBL/GenBank/DDBJ databases">
        <title>Another draft genome of Portunus trituberculatus and its Hox gene families provides insights of decapod evolution.</title>
        <authorList>
            <person name="Jeong J.-H."/>
            <person name="Song I."/>
            <person name="Kim S."/>
            <person name="Choi T."/>
            <person name="Kim D."/>
            <person name="Ryu S."/>
            <person name="Kim W."/>
        </authorList>
    </citation>
    <scope>NUCLEOTIDE SEQUENCE [LARGE SCALE GENOMIC DNA]</scope>
    <source>
        <tissue evidence="1">Muscle</tissue>
    </source>
</reference>
<gene>
    <name evidence="1" type="ORF">E2C01_031996</name>
</gene>
<comment type="caution">
    <text evidence="1">The sequence shown here is derived from an EMBL/GenBank/DDBJ whole genome shotgun (WGS) entry which is preliminary data.</text>
</comment>
<organism evidence="1 2">
    <name type="scientific">Portunus trituberculatus</name>
    <name type="common">Swimming crab</name>
    <name type="synonym">Neptunus trituberculatus</name>
    <dbReference type="NCBI Taxonomy" id="210409"/>
    <lineage>
        <taxon>Eukaryota</taxon>
        <taxon>Metazoa</taxon>
        <taxon>Ecdysozoa</taxon>
        <taxon>Arthropoda</taxon>
        <taxon>Crustacea</taxon>
        <taxon>Multicrustacea</taxon>
        <taxon>Malacostraca</taxon>
        <taxon>Eumalacostraca</taxon>
        <taxon>Eucarida</taxon>
        <taxon>Decapoda</taxon>
        <taxon>Pleocyemata</taxon>
        <taxon>Brachyura</taxon>
        <taxon>Eubrachyura</taxon>
        <taxon>Portunoidea</taxon>
        <taxon>Portunidae</taxon>
        <taxon>Portuninae</taxon>
        <taxon>Portunus</taxon>
    </lineage>
</organism>
<dbReference type="Proteomes" id="UP000324222">
    <property type="component" value="Unassembled WGS sequence"/>
</dbReference>
<proteinExistence type="predicted"/>
<keyword evidence="2" id="KW-1185">Reference proteome</keyword>